<gene>
    <name evidence="2" type="ORF">SM757_30970</name>
</gene>
<feature type="transmembrane region" description="Helical" evidence="1">
    <location>
        <begin position="66"/>
        <end position="84"/>
    </location>
</feature>
<evidence type="ECO:0000313" key="3">
    <source>
        <dbReference type="Proteomes" id="UP001293718"/>
    </source>
</evidence>
<evidence type="ECO:0000256" key="1">
    <source>
        <dbReference type="SAM" id="Phobius"/>
    </source>
</evidence>
<evidence type="ECO:0000313" key="2">
    <source>
        <dbReference type="EMBL" id="MDZ5461007.1"/>
    </source>
</evidence>
<keyword evidence="3" id="KW-1185">Reference proteome</keyword>
<proteinExistence type="predicted"/>
<name>A0ABU5IQ32_9BURK</name>
<dbReference type="InterPro" id="IPR019253">
    <property type="entry name" value="DUF2244_TM"/>
</dbReference>
<protein>
    <submittedName>
        <fullName evidence="2">DUF2244 domain-containing protein</fullName>
    </submittedName>
</protein>
<keyword evidence="1" id="KW-0472">Membrane</keyword>
<sequence>MSDAPPPPSTSPALPVREALAHGEAMRWQLRRNCRLTPRQLGGCFMAVCLFHLLLALAFWALGFPVVSLFAGLEVAVLAAALLVHARHAGDREIITLAADRLSVERHVGARVERLELPAAWVRVHADGAGPSALVRLTAGRLSVSVGRHLLPAHRPLMARALRQALAQAKRPPPGTPGL</sequence>
<dbReference type="EMBL" id="JAXOJX010000092">
    <property type="protein sequence ID" value="MDZ5461007.1"/>
    <property type="molecule type" value="Genomic_DNA"/>
</dbReference>
<keyword evidence="1" id="KW-1133">Transmembrane helix</keyword>
<comment type="caution">
    <text evidence="2">The sequence shown here is derived from an EMBL/GenBank/DDBJ whole genome shotgun (WGS) entry which is preliminary data.</text>
</comment>
<accession>A0ABU5IQ32</accession>
<organism evidence="2 3">
    <name type="scientific">Azohydromonas lata</name>
    <dbReference type="NCBI Taxonomy" id="45677"/>
    <lineage>
        <taxon>Bacteria</taxon>
        <taxon>Pseudomonadati</taxon>
        <taxon>Pseudomonadota</taxon>
        <taxon>Betaproteobacteria</taxon>
        <taxon>Burkholderiales</taxon>
        <taxon>Sphaerotilaceae</taxon>
        <taxon>Azohydromonas</taxon>
    </lineage>
</organism>
<dbReference type="RefSeq" id="WP_066332965.1">
    <property type="nucleotide sequence ID" value="NZ_JAXOJX010000092.1"/>
</dbReference>
<reference evidence="2 3" key="1">
    <citation type="submission" date="2023-11" db="EMBL/GenBank/DDBJ databases">
        <title>Draft genome of Azohydromonas lata strain H1 (DSM1123), a polyhydroxyalkanoate producer.</title>
        <authorList>
            <person name="Traversa D."/>
            <person name="D'Addabbo P."/>
            <person name="Pazzani C."/>
            <person name="Manzari C."/>
            <person name="Chiara M."/>
            <person name="Scrascia M."/>
        </authorList>
    </citation>
    <scope>NUCLEOTIDE SEQUENCE [LARGE SCALE GENOMIC DNA]</scope>
    <source>
        <strain evidence="2 3">H1</strain>
    </source>
</reference>
<dbReference type="Proteomes" id="UP001293718">
    <property type="component" value="Unassembled WGS sequence"/>
</dbReference>
<dbReference type="Pfam" id="PF10003">
    <property type="entry name" value="DUF2244"/>
    <property type="match status" value="1"/>
</dbReference>
<feature type="transmembrane region" description="Helical" evidence="1">
    <location>
        <begin position="41"/>
        <end position="60"/>
    </location>
</feature>
<keyword evidence="1" id="KW-0812">Transmembrane</keyword>